<feature type="region of interest" description="Disordered" evidence="1">
    <location>
        <begin position="24"/>
        <end position="48"/>
    </location>
</feature>
<dbReference type="AlphaFoldDB" id="R7TZY3"/>
<name>R7TZY3_CAPTE</name>
<protein>
    <submittedName>
        <fullName evidence="2 3">Uncharacterized protein</fullName>
    </submittedName>
</protein>
<proteinExistence type="predicted"/>
<reference evidence="3" key="3">
    <citation type="submission" date="2015-06" db="UniProtKB">
        <authorList>
            <consortium name="EnsemblMetazoa"/>
        </authorList>
    </citation>
    <scope>IDENTIFICATION</scope>
</reference>
<reference evidence="4" key="1">
    <citation type="submission" date="2012-12" db="EMBL/GenBank/DDBJ databases">
        <authorList>
            <person name="Hellsten U."/>
            <person name="Grimwood J."/>
            <person name="Chapman J.A."/>
            <person name="Shapiro H."/>
            <person name="Aerts A."/>
            <person name="Otillar R.P."/>
            <person name="Terry A.Y."/>
            <person name="Boore J.L."/>
            <person name="Simakov O."/>
            <person name="Marletaz F."/>
            <person name="Cho S.-J."/>
            <person name="Edsinger-Gonzales E."/>
            <person name="Havlak P."/>
            <person name="Kuo D.-H."/>
            <person name="Larsson T."/>
            <person name="Lv J."/>
            <person name="Arendt D."/>
            <person name="Savage R."/>
            <person name="Osoegawa K."/>
            <person name="de Jong P."/>
            <person name="Lindberg D.R."/>
            <person name="Seaver E.C."/>
            <person name="Weisblat D.A."/>
            <person name="Putnam N.H."/>
            <person name="Grigoriev I.V."/>
            <person name="Rokhsar D.S."/>
        </authorList>
    </citation>
    <scope>NUCLEOTIDE SEQUENCE</scope>
    <source>
        <strain evidence="4">I ESC-2004</strain>
    </source>
</reference>
<organism evidence="2">
    <name type="scientific">Capitella teleta</name>
    <name type="common">Polychaete worm</name>
    <dbReference type="NCBI Taxonomy" id="283909"/>
    <lineage>
        <taxon>Eukaryota</taxon>
        <taxon>Metazoa</taxon>
        <taxon>Spiralia</taxon>
        <taxon>Lophotrochozoa</taxon>
        <taxon>Annelida</taxon>
        <taxon>Polychaeta</taxon>
        <taxon>Sedentaria</taxon>
        <taxon>Scolecida</taxon>
        <taxon>Capitellidae</taxon>
        <taxon>Capitella</taxon>
    </lineage>
</organism>
<evidence type="ECO:0000313" key="3">
    <source>
        <dbReference type="EnsemblMetazoa" id="CapteP217163"/>
    </source>
</evidence>
<evidence type="ECO:0000256" key="1">
    <source>
        <dbReference type="SAM" id="MobiDB-lite"/>
    </source>
</evidence>
<evidence type="ECO:0000313" key="2">
    <source>
        <dbReference type="EMBL" id="ELT96966.1"/>
    </source>
</evidence>
<dbReference type="HOGENOM" id="CLU_1284382_0_0_1"/>
<reference evidence="2 4" key="2">
    <citation type="journal article" date="2013" name="Nature">
        <title>Insights into bilaterian evolution from three spiralian genomes.</title>
        <authorList>
            <person name="Simakov O."/>
            <person name="Marletaz F."/>
            <person name="Cho S.J."/>
            <person name="Edsinger-Gonzales E."/>
            <person name="Havlak P."/>
            <person name="Hellsten U."/>
            <person name="Kuo D.H."/>
            <person name="Larsson T."/>
            <person name="Lv J."/>
            <person name="Arendt D."/>
            <person name="Savage R."/>
            <person name="Osoegawa K."/>
            <person name="de Jong P."/>
            <person name="Grimwood J."/>
            <person name="Chapman J.A."/>
            <person name="Shapiro H."/>
            <person name="Aerts A."/>
            <person name="Otillar R.P."/>
            <person name="Terry A.Y."/>
            <person name="Boore J.L."/>
            <person name="Grigoriev I.V."/>
            <person name="Lindberg D.R."/>
            <person name="Seaver E.C."/>
            <person name="Weisblat D.A."/>
            <person name="Putnam N.H."/>
            <person name="Rokhsar D.S."/>
        </authorList>
    </citation>
    <scope>NUCLEOTIDE SEQUENCE</scope>
    <source>
        <strain evidence="2 4">I ESC-2004</strain>
    </source>
</reference>
<sequence length="215" mass="24095">MTSMKRCTLLTRKLFFSLTAPQIDEPVSDDDDSVEMSEDGEECPAPPTSSIECKQALEAFVKYCKKNAQVGEKYVATALAMNRERQRQSFLVVLASDWQVGAPFPALSHFLSKCDATSCCAASWYIHVCTGKWLSYPGLAEGFKFGLSAFTKARRINLKCSERTEDSVANNKIMASTTYGTVTRYASPYPIKYVTGKRFVRMRIMVGVLENRFLK</sequence>
<dbReference type="Proteomes" id="UP000014760">
    <property type="component" value="Unassembled WGS sequence"/>
</dbReference>
<accession>R7TZY3</accession>
<dbReference type="EMBL" id="AMQN01011122">
    <property type="status" value="NOT_ANNOTATED_CDS"/>
    <property type="molecule type" value="Genomic_DNA"/>
</dbReference>
<gene>
    <name evidence="2" type="ORF">CAPTEDRAFT_217163</name>
</gene>
<keyword evidence="4" id="KW-1185">Reference proteome</keyword>
<evidence type="ECO:0000313" key="4">
    <source>
        <dbReference type="Proteomes" id="UP000014760"/>
    </source>
</evidence>
<dbReference type="EnsemblMetazoa" id="CapteT217163">
    <property type="protein sequence ID" value="CapteP217163"/>
    <property type="gene ID" value="CapteG217163"/>
</dbReference>
<dbReference type="EMBL" id="KB308705">
    <property type="protein sequence ID" value="ELT96966.1"/>
    <property type="molecule type" value="Genomic_DNA"/>
</dbReference>
<feature type="compositionally biased region" description="Acidic residues" evidence="1">
    <location>
        <begin position="26"/>
        <end position="42"/>
    </location>
</feature>